<dbReference type="EMBL" id="FWEW01002696">
    <property type="protein sequence ID" value="SLM38708.1"/>
    <property type="molecule type" value="Genomic_DNA"/>
</dbReference>
<accession>A0A1W5D6D3</accession>
<evidence type="ECO:0000256" key="1">
    <source>
        <dbReference type="SAM" id="MobiDB-lite"/>
    </source>
</evidence>
<name>A0A1W5D6D3_9LECA</name>
<reference evidence="3" key="1">
    <citation type="submission" date="2017-03" db="EMBL/GenBank/DDBJ databases">
        <authorList>
            <person name="Sharma R."/>
            <person name="Thines M."/>
        </authorList>
    </citation>
    <scope>NUCLEOTIDE SEQUENCE [LARGE SCALE GENOMIC DNA]</scope>
</reference>
<dbReference type="AlphaFoldDB" id="A0A1W5D6D3"/>
<feature type="region of interest" description="Disordered" evidence="1">
    <location>
        <begin position="1"/>
        <end position="23"/>
    </location>
</feature>
<evidence type="ECO:0000313" key="3">
    <source>
        <dbReference type="Proteomes" id="UP000192927"/>
    </source>
</evidence>
<sequence>MAEKRHSASRSETKNRALEKQGHDVVTWETPEHPDITKNMLAAFFDLGGAAIMDFLEPYGEPIYPSMAGYKAASAAGESDLGPTKMRMMNLWMERNDLIVL</sequence>
<dbReference type="Proteomes" id="UP000192927">
    <property type="component" value="Unassembled WGS sequence"/>
</dbReference>
<organism evidence="2 3">
    <name type="scientific">Lasallia pustulata</name>
    <dbReference type="NCBI Taxonomy" id="136370"/>
    <lineage>
        <taxon>Eukaryota</taxon>
        <taxon>Fungi</taxon>
        <taxon>Dikarya</taxon>
        <taxon>Ascomycota</taxon>
        <taxon>Pezizomycotina</taxon>
        <taxon>Lecanoromycetes</taxon>
        <taxon>OSLEUM clade</taxon>
        <taxon>Umbilicariomycetidae</taxon>
        <taxon>Umbilicariales</taxon>
        <taxon>Umbilicariaceae</taxon>
        <taxon>Lasallia</taxon>
    </lineage>
</organism>
<protein>
    <submittedName>
        <fullName evidence="2">Amidase signature enzyme</fullName>
    </submittedName>
</protein>
<proteinExistence type="predicted"/>
<keyword evidence="3" id="KW-1185">Reference proteome</keyword>
<evidence type="ECO:0000313" key="2">
    <source>
        <dbReference type="EMBL" id="SLM38708.1"/>
    </source>
</evidence>